<dbReference type="Pfam" id="PF00621">
    <property type="entry name" value="RhoGEF"/>
    <property type="match status" value="1"/>
</dbReference>
<dbReference type="InterPro" id="IPR011993">
    <property type="entry name" value="PH-like_dom_sf"/>
</dbReference>
<dbReference type="InterPro" id="IPR055251">
    <property type="entry name" value="SOS1_NGEF_PH"/>
</dbReference>
<dbReference type="AlphaFoldDB" id="A0A183N3K8"/>
<evidence type="ECO:0000313" key="3">
    <source>
        <dbReference type="EMBL" id="VDP45008.1"/>
    </source>
</evidence>
<dbReference type="SUPFAM" id="SSF50729">
    <property type="entry name" value="PH domain-like"/>
    <property type="match status" value="1"/>
</dbReference>
<dbReference type="GO" id="GO:0019898">
    <property type="term" value="C:extrinsic component of membrane"/>
    <property type="evidence" value="ECO:0007669"/>
    <property type="project" value="TreeGrafter"/>
</dbReference>
<dbReference type="InterPro" id="IPR051336">
    <property type="entry name" value="RhoGEF_Guanine_NuclExch_SF"/>
</dbReference>
<dbReference type="Pfam" id="PF22697">
    <property type="entry name" value="SOS1_NGEF_PH"/>
    <property type="match status" value="1"/>
</dbReference>
<dbReference type="SMART" id="SM00325">
    <property type="entry name" value="RhoGEF"/>
    <property type="match status" value="1"/>
</dbReference>
<dbReference type="InterPro" id="IPR000219">
    <property type="entry name" value="DH_dom"/>
</dbReference>
<proteinExistence type="predicted"/>
<protein>
    <submittedName>
        <fullName evidence="3">Uncharacterized protein</fullName>
    </submittedName>
</protein>
<name>A0A183N3K8_9TREM</name>
<dbReference type="InterPro" id="IPR035899">
    <property type="entry name" value="DBL_dom_sf"/>
</dbReference>
<dbReference type="PANTHER" id="PTHR22826:SF106">
    <property type="entry name" value="TRIO, ISOFORM A"/>
    <property type="match status" value="1"/>
</dbReference>
<dbReference type="PROSITE" id="PS50010">
    <property type="entry name" value="DH_2"/>
    <property type="match status" value="1"/>
</dbReference>
<dbReference type="EMBL" id="UZAI01019390">
    <property type="protein sequence ID" value="VDP45008.1"/>
    <property type="molecule type" value="Genomic_DNA"/>
</dbReference>
<gene>
    <name evidence="3" type="ORF">SMRZ_LOCUS22883</name>
</gene>
<dbReference type="Proteomes" id="UP000277204">
    <property type="component" value="Unassembled WGS sequence"/>
</dbReference>
<dbReference type="GO" id="GO:0005085">
    <property type="term" value="F:guanyl-nucleotide exchange factor activity"/>
    <property type="evidence" value="ECO:0007669"/>
    <property type="project" value="UniProtKB-KW"/>
</dbReference>
<reference evidence="3 4" key="1">
    <citation type="submission" date="2018-11" db="EMBL/GenBank/DDBJ databases">
        <authorList>
            <consortium name="Pathogen Informatics"/>
        </authorList>
    </citation>
    <scope>NUCLEOTIDE SEQUENCE [LARGE SCALE GENOMIC DNA]</scope>
    <source>
        <strain evidence="3 4">Zambia</strain>
    </source>
</reference>
<dbReference type="STRING" id="48269.A0A183N3K8"/>
<keyword evidence="4" id="KW-1185">Reference proteome</keyword>
<dbReference type="CDD" id="cd00160">
    <property type="entry name" value="RhoGEF"/>
    <property type="match status" value="1"/>
</dbReference>
<sequence length="756" mass="85590">MQLTALARLCLGPSCYTPLAQQYEIVNVNPGVVEALTVLMILEQIRFEKRWISLKTRSQGNDLEPYCPKFFTIDCLLSRLCLDCTFSAHIYVLHWIGQCESILHQTAVIPSSLTEAETLYADHEKFQPVLNDAHPQAVQCAARASYFLQQTTLNNTSTVNANSSNNEHPRRKDYQSVAETVANRWQKLVYAAEERHKLLISATNWYRTSDQVTSVLWSLEKEYRREEDWCQNEKAINSGDPTSYLAQLSSKHAEQKEAFLKACMLARRTSDLFSKYLHRQPTSTTGRVEVEEKIRLAMTELMAKEKAVLEAWAVRRRRLDDCTYFMNLKRQIEDLLERVHNVQESIINKSTGFSNSICLSNINPSLMQEVYRACASLESMIASSSPLSPGHATQMESLLQRLRLCDTQSNTSSTVSGKGFKDSQKLDHQSSELKKSITTPSSKADVQPGSKTLEVEPDRTSVSSTSSSGTGGSTGTSMTNESYLVSSAAAASGTTQEQRRLARRRENLLRELIQTERLYIQSLEQCIDTYRKGLVSPPKMLIAQVPSGLIGHVDTVFGNIPLIYEFHKQTFEPELAKYTESGDFLPEDVGHCFVVHSDRLAELYVEYCVNNAESTRLIIEHGQNYFQSLQLYYNLVEPLQSYLIKPVQRVTKYQLLLRELRDCCDPAGIGEISEGLEAMLNVPKRANDALHLSMLQNLPEDVPLSSLGDVILQDQFTIWEPKQLIKKSRERRVFLFDHCLILAKEATNQPGEHKSK</sequence>
<keyword evidence="1" id="KW-0344">Guanine-nucleotide releasing factor</keyword>
<organism evidence="3 4">
    <name type="scientific">Schistosoma margrebowiei</name>
    <dbReference type="NCBI Taxonomy" id="48269"/>
    <lineage>
        <taxon>Eukaryota</taxon>
        <taxon>Metazoa</taxon>
        <taxon>Spiralia</taxon>
        <taxon>Lophotrochozoa</taxon>
        <taxon>Platyhelminthes</taxon>
        <taxon>Trematoda</taxon>
        <taxon>Digenea</taxon>
        <taxon>Strigeidida</taxon>
        <taxon>Schistosomatoidea</taxon>
        <taxon>Schistosomatidae</taxon>
        <taxon>Schistosoma</taxon>
    </lineage>
</organism>
<dbReference type="SUPFAM" id="SSF46966">
    <property type="entry name" value="Spectrin repeat"/>
    <property type="match status" value="1"/>
</dbReference>
<evidence type="ECO:0000256" key="1">
    <source>
        <dbReference type="ARBA" id="ARBA00022658"/>
    </source>
</evidence>
<evidence type="ECO:0000313" key="4">
    <source>
        <dbReference type="Proteomes" id="UP000277204"/>
    </source>
</evidence>
<dbReference type="PANTHER" id="PTHR22826">
    <property type="entry name" value="RHO GUANINE EXCHANGE FACTOR-RELATED"/>
    <property type="match status" value="1"/>
</dbReference>
<feature type="region of interest" description="Disordered" evidence="2">
    <location>
        <begin position="410"/>
        <end position="479"/>
    </location>
</feature>
<evidence type="ECO:0000256" key="2">
    <source>
        <dbReference type="SAM" id="MobiDB-lite"/>
    </source>
</evidence>
<accession>A0A183N3K8</accession>
<dbReference type="SUPFAM" id="SSF48065">
    <property type="entry name" value="DBL homology domain (DH-domain)"/>
    <property type="match status" value="1"/>
</dbReference>
<dbReference type="Gene3D" id="1.20.58.60">
    <property type="match status" value="1"/>
</dbReference>
<dbReference type="Gene3D" id="1.20.900.10">
    <property type="entry name" value="Dbl homology (DH) domain"/>
    <property type="match status" value="1"/>
</dbReference>
<feature type="compositionally biased region" description="Basic and acidic residues" evidence="2">
    <location>
        <begin position="419"/>
        <end position="435"/>
    </location>
</feature>
<dbReference type="Gene3D" id="2.30.29.30">
    <property type="entry name" value="Pleckstrin-homology domain (PH domain)/Phosphotyrosine-binding domain (PTB)"/>
    <property type="match status" value="1"/>
</dbReference>
<dbReference type="GO" id="GO:0005737">
    <property type="term" value="C:cytoplasm"/>
    <property type="evidence" value="ECO:0007669"/>
    <property type="project" value="TreeGrafter"/>
</dbReference>
<dbReference type="GO" id="GO:0007411">
    <property type="term" value="P:axon guidance"/>
    <property type="evidence" value="ECO:0007669"/>
    <property type="project" value="TreeGrafter"/>
</dbReference>